<dbReference type="GO" id="GO:0046872">
    <property type="term" value="F:metal ion binding"/>
    <property type="evidence" value="ECO:0007669"/>
    <property type="project" value="UniProtKB-KW"/>
</dbReference>
<evidence type="ECO:0000256" key="4">
    <source>
        <dbReference type="PIRSR" id="PIRSR006806-1"/>
    </source>
</evidence>
<dbReference type="GO" id="GO:0030272">
    <property type="term" value="F:5-formyltetrahydrofolate cyclo-ligase activity"/>
    <property type="evidence" value="ECO:0007669"/>
    <property type="project" value="UniProtKB-EC"/>
</dbReference>
<keyword evidence="3 4" id="KW-0067">ATP-binding</keyword>
<dbReference type="EMBL" id="JANX01000634">
    <property type="protein sequence ID" value="KGM30980.1"/>
    <property type="molecule type" value="Genomic_DNA"/>
</dbReference>
<dbReference type="PIRSF" id="PIRSF006806">
    <property type="entry name" value="FTHF_cligase"/>
    <property type="match status" value="1"/>
</dbReference>
<name>A0A0A0CYU0_9PROT</name>
<dbReference type="Proteomes" id="UP000029995">
    <property type="component" value="Unassembled WGS sequence"/>
</dbReference>
<keyword evidence="2 4" id="KW-0547">Nucleotide-binding</keyword>
<dbReference type="SUPFAM" id="SSF100950">
    <property type="entry name" value="NagB/RpiA/CoA transferase-like"/>
    <property type="match status" value="1"/>
</dbReference>
<sequence length="196" mass="20990">MPDGTELRDAKKAFRAAARERRAAYHAAHGAGAGERLRDNVLRAIPLPPGGVVSGYLPIDDELDPLPLLRAAIDRGHAACVPVVQGRGQPLVFRDWTPEAPLVDGVFGVSVPAPSVPERVPDLLFVPLLGFDRKGFRMGYGAGFYDRTLAGLRARKTVLAVGIGYAGQEVTAVPVGLHDEALDWIVTDREAIRIGV</sequence>
<dbReference type="GO" id="GO:0005524">
    <property type="term" value="F:ATP binding"/>
    <property type="evidence" value="ECO:0007669"/>
    <property type="project" value="UniProtKB-KW"/>
</dbReference>
<comment type="cofactor">
    <cofactor evidence="5">
        <name>Mg(2+)</name>
        <dbReference type="ChEBI" id="CHEBI:18420"/>
    </cofactor>
</comment>
<feature type="binding site" evidence="4">
    <location>
        <position position="62"/>
    </location>
    <ligand>
        <name>substrate</name>
    </ligand>
</feature>
<organism evidence="6 7">
    <name type="scientific">Inquilinus limosus MP06</name>
    <dbReference type="NCBI Taxonomy" id="1398085"/>
    <lineage>
        <taxon>Bacteria</taxon>
        <taxon>Pseudomonadati</taxon>
        <taxon>Pseudomonadota</taxon>
        <taxon>Alphaproteobacteria</taxon>
        <taxon>Rhodospirillales</taxon>
        <taxon>Rhodospirillaceae</taxon>
        <taxon>Inquilinus</taxon>
    </lineage>
</organism>
<feature type="binding site" evidence="4">
    <location>
        <begin position="11"/>
        <end position="15"/>
    </location>
    <ligand>
        <name>ATP</name>
        <dbReference type="ChEBI" id="CHEBI:30616"/>
    </ligand>
</feature>
<keyword evidence="5" id="KW-0479">Metal-binding</keyword>
<keyword evidence="5" id="KW-0460">Magnesium</keyword>
<dbReference type="PANTHER" id="PTHR23407">
    <property type="entry name" value="ATPASE INHIBITOR/5-FORMYLTETRAHYDROFOLATE CYCLO-LIGASE"/>
    <property type="match status" value="1"/>
</dbReference>
<evidence type="ECO:0000256" key="5">
    <source>
        <dbReference type="RuleBase" id="RU361279"/>
    </source>
</evidence>
<evidence type="ECO:0000256" key="3">
    <source>
        <dbReference type="ARBA" id="ARBA00022840"/>
    </source>
</evidence>
<dbReference type="AlphaFoldDB" id="A0A0A0CYU0"/>
<dbReference type="NCBIfam" id="TIGR02727">
    <property type="entry name" value="MTHFS_bact"/>
    <property type="match status" value="1"/>
</dbReference>
<dbReference type="RefSeq" id="WP_034846995.1">
    <property type="nucleotide sequence ID" value="NZ_JANX01000634.1"/>
</dbReference>
<gene>
    <name evidence="6" type="ORF">P409_29870</name>
</gene>
<dbReference type="InterPro" id="IPR024185">
    <property type="entry name" value="FTHF_cligase-like_sf"/>
</dbReference>
<feature type="binding site" evidence="4">
    <location>
        <position position="57"/>
    </location>
    <ligand>
        <name>substrate</name>
    </ligand>
</feature>
<reference evidence="6 7" key="1">
    <citation type="submission" date="2014-01" db="EMBL/GenBank/DDBJ databases">
        <title>Genome sequence determination for a cystic fibrosis isolate, Inquilinus limosus.</title>
        <authorList>
            <person name="Pino M."/>
            <person name="Di Conza J."/>
            <person name="Gutkind G."/>
        </authorList>
    </citation>
    <scope>NUCLEOTIDE SEQUENCE [LARGE SCALE GENOMIC DNA]</scope>
    <source>
        <strain evidence="6 7">MP06</strain>
    </source>
</reference>
<dbReference type="PANTHER" id="PTHR23407:SF1">
    <property type="entry name" value="5-FORMYLTETRAHYDROFOLATE CYCLO-LIGASE"/>
    <property type="match status" value="1"/>
</dbReference>
<proteinExistence type="inferred from homology"/>
<comment type="catalytic activity">
    <reaction evidence="5">
        <text>(6S)-5-formyl-5,6,7,8-tetrahydrofolate + ATP = (6R)-5,10-methenyltetrahydrofolate + ADP + phosphate</text>
        <dbReference type="Rhea" id="RHEA:10488"/>
        <dbReference type="ChEBI" id="CHEBI:30616"/>
        <dbReference type="ChEBI" id="CHEBI:43474"/>
        <dbReference type="ChEBI" id="CHEBI:57455"/>
        <dbReference type="ChEBI" id="CHEBI:57457"/>
        <dbReference type="ChEBI" id="CHEBI:456216"/>
        <dbReference type="EC" id="6.3.3.2"/>
    </reaction>
</comment>
<protein>
    <recommendedName>
        <fullName evidence="5">5-formyltetrahydrofolate cyclo-ligase</fullName>
        <ecNumber evidence="5">6.3.3.2</ecNumber>
    </recommendedName>
</protein>
<dbReference type="GO" id="GO:0035999">
    <property type="term" value="P:tetrahydrofolate interconversion"/>
    <property type="evidence" value="ECO:0007669"/>
    <property type="project" value="TreeGrafter"/>
</dbReference>
<dbReference type="Pfam" id="PF01812">
    <property type="entry name" value="5-FTHF_cyc-lig"/>
    <property type="match status" value="1"/>
</dbReference>
<evidence type="ECO:0000256" key="1">
    <source>
        <dbReference type="ARBA" id="ARBA00010638"/>
    </source>
</evidence>
<evidence type="ECO:0000313" key="6">
    <source>
        <dbReference type="EMBL" id="KGM30980.1"/>
    </source>
</evidence>
<comment type="caution">
    <text evidence="6">The sequence shown here is derived from an EMBL/GenBank/DDBJ whole genome shotgun (WGS) entry which is preliminary data.</text>
</comment>
<evidence type="ECO:0000256" key="2">
    <source>
        <dbReference type="ARBA" id="ARBA00022741"/>
    </source>
</evidence>
<dbReference type="OrthoDB" id="9801938at2"/>
<comment type="similarity">
    <text evidence="1 5">Belongs to the 5-formyltetrahydrofolate cyclo-ligase family.</text>
</comment>
<evidence type="ECO:0000313" key="7">
    <source>
        <dbReference type="Proteomes" id="UP000029995"/>
    </source>
</evidence>
<dbReference type="InterPro" id="IPR002698">
    <property type="entry name" value="FTHF_cligase"/>
</dbReference>
<feature type="binding site" evidence="4">
    <location>
        <begin position="137"/>
        <end position="145"/>
    </location>
    <ligand>
        <name>ATP</name>
        <dbReference type="ChEBI" id="CHEBI:30616"/>
    </ligand>
</feature>
<dbReference type="GO" id="GO:0009396">
    <property type="term" value="P:folic acid-containing compound biosynthetic process"/>
    <property type="evidence" value="ECO:0007669"/>
    <property type="project" value="TreeGrafter"/>
</dbReference>
<dbReference type="EC" id="6.3.3.2" evidence="5"/>
<accession>A0A0A0CYU0</accession>
<dbReference type="Gene3D" id="3.40.50.10420">
    <property type="entry name" value="NagB/RpiA/CoA transferase-like"/>
    <property type="match status" value="1"/>
</dbReference>
<dbReference type="InterPro" id="IPR037171">
    <property type="entry name" value="NagB/RpiA_transferase-like"/>
</dbReference>